<dbReference type="GO" id="GO:0009244">
    <property type="term" value="P:lipopolysaccharide core region biosynthetic process"/>
    <property type="evidence" value="ECO:0007669"/>
    <property type="project" value="TreeGrafter"/>
</dbReference>
<dbReference type="PANTHER" id="PTHR30160">
    <property type="entry name" value="TETRAACYLDISACCHARIDE 4'-KINASE-RELATED"/>
    <property type="match status" value="1"/>
</dbReference>
<keyword evidence="2" id="KW-0808">Transferase</keyword>
<dbReference type="EMBL" id="AGFR01000003">
    <property type="protein sequence ID" value="EHD14673.1"/>
    <property type="molecule type" value="Genomic_DNA"/>
</dbReference>
<evidence type="ECO:0000256" key="1">
    <source>
        <dbReference type="ARBA" id="ARBA00022676"/>
    </source>
</evidence>
<dbReference type="GO" id="GO:0008713">
    <property type="term" value="F:ADP-heptose-lipopolysaccharide heptosyltransferase activity"/>
    <property type="evidence" value="ECO:0007669"/>
    <property type="project" value="TreeGrafter"/>
</dbReference>
<dbReference type="Gene3D" id="3.40.50.2000">
    <property type="entry name" value="Glycogen Phosphorylase B"/>
    <property type="match status" value="1"/>
</dbReference>
<accession>G6EYT5</accession>
<dbReference type="InterPro" id="IPR002201">
    <property type="entry name" value="Glyco_trans_9"/>
</dbReference>
<dbReference type="AlphaFoldDB" id="G6EYT5"/>
<evidence type="ECO:0000313" key="4">
    <source>
        <dbReference type="Proteomes" id="UP000005939"/>
    </source>
</evidence>
<proteinExistence type="predicted"/>
<sequence length="251" mass="28097">MPRCKQVLIMEKQRYDLHWFTLWKQCVLQSWDLIVDLRGSAISYVLWAKKRVVIRGGRIKEKRVEYLARAFHLQPAPLPVMWIDQEDRALAECYLPNNTYIALAPTANWAGKVWDVNRFIKLAHRIQTLFPNSQFAVFYGPGQQEYEMASPLLNADLPIIDVGGNFTLAQVAAMFSQCKAFVGNDSGLMHLAAACGIPVLGLFGPSQVSEYAPAGKKATAVVADGEKGKASMNALSVDKVFVVFKTLFEER</sequence>
<evidence type="ECO:0000313" key="3">
    <source>
        <dbReference type="EMBL" id="EHD14673.1"/>
    </source>
</evidence>
<organism evidence="3 4">
    <name type="scientific">Commensalibacter intestini A911</name>
    <dbReference type="NCBI Taxonomy" id="1088868"/>
    <lineage>
        <taxon>Bacteria</taxon>
        <taxon>Pseudomonadati</taxon>
        <taxon>Pseudomonadota</taxon>
        <taxon>Alphaproteobacteria</taxon>
        <taxon>Acetobacterales</taxon>
        <taxon>Acetobacteraceae</taxon>
    </lineage>
</organism>
<gene>
    <name evidence="3" type="ORF">CIN_06050</name>
</gene>
<dbReference type="Pfam" id="PF01075">
    <property type="entry name" value="Glyco_transf_9"/>
    <property type="match status" value="1"/>
</dbReference>
<dbReference type="Proteomes" id="UP000005939">
    <property type="component" value="Unassembled WGS sequence"/>
</dbReference>
<name>G6EYT5_9PROT</name>
<dbReference type="InterPro" id="IPR051199">
    <property type="entry name" value="LPS_LOS_Heptosyltrfase"/>
</dbReference>
<dbReference type="CDD" id="cd03789">
    <property type="entry name" value="GT9_LPS_heptosyltransferase"/>
    <property type="match status" value="1"/>
</dbReference>
<dbReference type="PANTHER" id="PTHR30160:SF1">
    <property type="entry name" value="LIPOPOLYSACCHARIDE 1,2-N-ACETYLGLUCOSAMINETRANSFERASE-RELATED"/>
    <property type="match status" value="1"/>
</dbReference>
<evidence type="ECO:0000256" key="2">
    <source>
        <dbReference type="ARBA" id="ARBA00022679"/>
    </source>
</evidence>
<dbReference type="STRING" id="1088868.CIN_06050"/>
<comment type="caution">
    <text evidence="3">The sequence shown here is derived from an EMBL/GenBank/DDBJ whole genome shotgun (WGS) entry which is preliminary data.</text>
</comment>
<dbReference type="eggNOG" id="COG0859">
    <property type="taxonomic scope" value="Bacteria"/>
</dbReference>
<dbReference type="PATRIC" id="fig|1088868.3.peg.606"/>
<reference evidence="3 4" key="1">
    <citation type="submission" date="2011-10" db="EMBL/GenBank/DDBJ databases">
        <title>Genome Sequence of Commensalibacter intestini A911, isolated from Drosophila gut.</title>
        <authorList>
            <person name="Lee W.-J."/>
            <person name="Kim E.-K."/>
        </authorList>
    </citation>
    <scope>NUCLEOTIDE SEQUENCE [LARGE SCALE GENOMIC DNA]</scope>
    <source>
        <strain evidence="3 4">A911</strain>
    </source>
</reference>
<dbReference type="SUPFAM" id="SSF53756">
    <property type="entry name" value="UDP-Glycosyltransferase/glycogen phosphorylase"/>
    <property type="match status" value="1"/>
</dbReference>
<protein>
    <submittedName>
        <fullName evidence="3">Uncharacterized protein</fullName>
    </submittedName>
</protein>
<keyword evidence="1" id="KW-0328">Glycosyltransferase</keyword>
<dbReference type="GO" id="GO:0005829">
    <property type="term" value="C:cytosol"/>
    <property type="evidence" value="ECO:0007669"/>
    <property type="project" value="TreeGrafter"/>
</dbReference>